<name>A0A198UFL7_MORCA</name>
<keyword evidence="1" id="KW-0812">Transmembrane</keyword>
<comment type="caution">
    <text evidence="2">The sequence shown here is derived from an EMBL/GenBank/DDBJ whole genome shotgun (WGS) entry which is preliminary data.</text>
</comment>
<organism evidence="2 3">
    <name type="scientific">Moraxella catarrhalis</name>
    <name type="common">Branhamella catarrhalis</name>
    <dbReference type="NCBI Taxonomy" id="480"/>
    <lineage>
        <taxon>Bacteria</taxon>
        <taxon>Pseudomonadati</taxon>
        <taxon>Pseudomonadota</taxon>
        <taxon>Gammaproteobacteria</taxon>
        <taxon>Moraxellales</taxon>
        <taxon>Moraxellaceae</taxon>
        <taxon>Moraxella</taxon>
    </lineage>
</organism>
<keyword evidence="3" id="KW-1185">Reference proteome</keyword>
<protein>
    <submittedName>
        <fullName evidence="2">Uncharacterized protein</fullName>
    </submittedName>
</protein>
<dbReference type="Proteomes" id="UP000078228">
    <property type="component" value="Unassembled WGS sequence"/>
</dbReference>
<evidence type="ECO:0000256" key="1">
    <source>
        <dbReference type="SAM" id="Phobius"/>
    </source>
</evidence>
<accession>A0A198UFL7</accession>
<keyword evidence="1" id="KW-1133">Transmembrane helix</keyword>
<feature type="transmembrane region" description="Helical" evidence="1">
    <location>
        <begin position="33"/>
        <end position="51"/>
    </location>
</feature>
<keyword evidence="1" id="KW-0472">Membrane</keyword>
<dbReference type="EMBL" id="LXHC01000025">
    <property type="protein sequence ID" value="OAU95129.1"/>
    <property type="molecule type" value="Genomic_DNA"/>
</dbReference>
<proteinExistence type="predicted"/>
<evidence type="ECO:0000313" key="3">
    <source>
        <dbReference type="Proteomes" id="UP000078228"/>
    </source>
</evidence>
<dbReference type="AlphaFoldDB" id="A0A198UFL7"/>
<evidence type="ECO:0000313" key="2">
    <source>
        <dbReference type="EMBL" id="OAU95129.1"/>
    </source>
</evidence>
<gene>
    <name evidence="2" type="ORF">AO384_1663</name>
</gene>
<sequence length="54" mass="6436">MAQIRQPIITWAKSEKLKGVFEPKKEIIFGYKLIIHLKFINFIIFSFINLIKDI</sequence>
<reference evidence="2 3" key="1">
    <citation type="journal article" date="2016" name="Genome Biol. Evol.">
        <title>Comparative Genomic Analyses of the Moraxella catarrhalis Serosensitive and Seroresistant Lineages Demonstrate Their Independent Evolution.</title>
        <authorList>
            <person name="Earl J.P."/>
            <person name="de Vries S.P."/>
            <person name="Ahmed A."/>
            <person name="Powell E."/>
            <person name="Schultz M.P."/>
            <person name="Hermans P.W."/>
            <person name="Hill D.J."/>
            <person name="Zhou Z."/>
            <person name="Constantinidou C.I."/>
            <person name="Hu F.Z."/>
            <person name="Bootsma H.J."/>
            <person name="Ehrlich G.D."/>
        </authorList>
    </citation>
    <scope>NUCLEOTIDE SEQUENCE [LARGE SCALE GENOMIC DNA]</scope>
    <source>
        <strain evidence="2 3">Z7542</strain>
    </source>
</reference>